<dbReference type="Pfam" id="PF20033">
    <property type="entry name" value="DUF6438"/>
    <property type="match status" value="1"/>
</dbReference>
<organism evidence="2 3">
    <name type="scientific">Catalinimonas alkaloidigena</name>
    <dbReference type="NCBI Taxonomy" id="1075417"/>
    <lineage>
        <taxon>Bacteria</taxon>
        <taxon>Pseudomonadati</taxon>
        <taxon>Bacteroidota</taxon>
        <taxon>Cytophagia</taxon>
        <taxon>Cytophagales</taxon>
        <taxon>Catalimonadaceae</taxon>
        <taxon>Catalinimonas</taxon>
    </lineage>
</organism>
<sequence length="153" mass="17297">MLMLALVFAAGACRSQKDTEARLPVLTIEKTPCFGRCPTYKASVYEDGTVFYEGRQFVAKEGTYEFQAPAEQVKQWLQEAKQLGYFQLEDEYPTKATDLPSTITSVRLDGKTKQITAVENVPPALRAFQTKLHESMMQLIEEQEGKPATERHD</sequence>
<dbReference type="STRING" id="1075417.SAMN05421823_10263"/>
<name>A0A1G8ZQY6_9BACT</name>
<accession>A0A1G8ZQY6</accession>
<evidence type="ECO:0000313" key="2">
    <source>
        <dbReference type="EMBL" id="SDK17526.1"/>
    </source>
</evidence>
<keyword evidence="3" id="KW-1185">Reference proteome</keyword>
<feature type="domain" description="DUF6438" evidence="1">
    <location>
        <begin position="25"/>
        <end position="134"/>
    </location>
</feature>
<dbReference type="Proteomes" id="UP000198510">
    <property type="component" value="Unassembled WGS sequence"/>
</dbReference>
<evidence type="ECO:0000313" key="3">
    <source>
        <dbReference type="Proteomes" id="UP000198510"/>
    </source>
</evidence>
<dbReference type="InterPro" id="IPR045497">
    <property type="entry name" value="DUF6438"/>
</dbReference>
<reference evidence="2 3" key="1">
    <citation type="submission" date="2016-10" db="EMBL/GenBank/DDBJ databases">
        <authorList>
            <person name="de Groot N.N."/>
        </authorList>
    </citation>
    <scope>NUCLEOTIDE SEQUENCE [LARGE SCALE GENOMIC DNA]</scope>
    <source>
        <strain evidence="2 3">DSM 25186</strain>
    </source>
</reference>
<gene>
    <name evidence="2" type="ORF">SAMN05421823_10263</name>
</gene>
<proteinExistence type="predicted"/>
<protein>
    <recommendedName>
        <fullName evidence="1">DUF6438 domain-containing protein</fullName>
    </recommendedName>
</protein>
<dbReference type="EMBL" id="FNFO01000002">
    <property type="protein sequence ID" value="SDK17526.1"/>
    <property type="molecule type" value="Genomic_DNA"/>
</dbReference>
<evidence type="ECO:0000259" key="1">
    <source>
        <dbReference type="Pfam" id="PF20033"/>
    </source>
</evidence>
<dbReference type="AlphaFoldDB" id="A0A1G8ZQY6"/>